<dbReference type="Proteomes" id="UP000549913">
    <property type="component" value="Unassembled WGS sequence"/>
</dbReference>
<name>A0A852SIR3_9MICO</name>
<dbReference type="Pfam" id="PF01425">
    <property type="entry name" value="Amidase"/>
    <property type="match status" value="1"/>
</dbReference>
<dbReference type="SUPFAM" id="SSF75304">
    <property type="entry name" value="Amidase signature (AS) enzymes"/>
    <property type="match status" value="1"/>
</dbReference>
<evidence type="ECO:0000313" key="3">
    <source>
        <dbReference type="Proteomes" id="UP000549913"/>
    </source>
</evidence>
<comment type="caution">
    <text evidence="2">The sequence shown here is derived from an EMBL/GenBank/DDBJ whole genome shotgun (WGS) entry which is preliminary data.</text>
</comment>
<proteinExistence type="predicted"/>
<protein>
    <submittedName>
        <fullName evidence="2">Amidase</fullName>
        <ecNumber evidence="2">3.5.1.4</ecNumber>
    </submittedName>
</protein>
<dbReference type="InterPro" id="IPR023631">
    <property type="entry name" value="Amidase_dom"/>
</dbReference>
<keyword evidence="3" id="KW-1185">Reference proteome</keyword>
<keyword evidence="2" id="KW-0378">Hydrolase</keyword>
<dbReference type="AlphaFoldDB" id="A0A852SIR3"/>
<dbReference type="InterPro" id="IPR036928">
    <property type="entry name" value="AS_sf"/>
</dbReference>
<dbReference type="EC" id="3.5.1.4" evidence="2"/>
<organism evidence="2 3">
    <name type="scientific">Herbiconiux flava</name>
    <dbReference type="NCBI Taxonomy" id="881268"/>
    <lineage>
        <taxon>Bacteria</taxon>
        <taxon>Bacillati</taxon>
        <taxon>Actinomycetota</taxon>
        <taxon>Actinomycetes</taxon>
        <taxon>Micrococcales</taxon>
        <taxon>Microbacteriaceae</taxon>
        <taxon>Herbiconiux</taxon>
    </lineage>
</organism>
<evidence type="ECO:0000313" key="2">
    <source>
        <dbReference type="EMBL" id="NYD69103.1"/>
    </source>
</evidence>
<dbReference type="PANTHER" id="PTHR42678:SF11">
    <property type="entry name" value="AMIDASE FAMILY PROTEIN"/>
    <property type="match status" value="1"/>
</dbReference>
<dbReference type="EMBL" id="JACCBM010000001">
    <property type="protein sequence ID" value="NYD69103.1"/>
    <property type="molecule type" value="Genomic_DNA"/>
</dbReference>
<reference evidence="2 3" key="1">
    <citation type="submission" date="2020-07" db="EMBL/GenBank/DDBJ databases">
        <title>Sequencing the genomes of 1000 actinobacteria strains.</title>
        <authorList>
            <person name="Klenk H.-P."/>
        </authorList>
    </citation>
    <scope>NUCLEOTIDE SEQUENCE [LARGE SCALE GENOMIC DNA]</scope>
    <source>
        <strain evidence="2 3">DSM 26474</strain>
    </source>
</reference>
<gene>
    <name evidence="2" type="ORF">BJ984_000261</name>
</gene>
<evidence type="ECO:0000259" key="1">
    <source>
        <dbReference type="Pfam" id="PF01425"/>
    </source>
</evidence>
<accession>A0A852SIR3</accession>
<feature type="domain" description="Amidase" evidence="1">
    <location>
        <begin position="27"/>
        <end position="341"/>
    </location>
</feature>
<dbReference type="PANTHER" id="PTHR42678">
    <property type="entry name" value="AMIDASE"/>
    <property type="match status" value="1"/>
</dbReference>
<sequence>MTAPDLTTASIAELRDALERGTTTSVELVARSLERIAHFDRHGIALNAVPVLNPDVFADARAADARRARGETLGPLDGIPYSAKDSYCVAGLTVAAGSPAFEHLVAAADAYAIERLRAAGAVLIGLTTMPPMASGGMQRGVYGRAESPYDARYLPAAYASGSSNGSGVATAAGFAAFGLAEETWSSGRSPASNNALVAYTPSRGVISVRGNWPLVPTMDVVVPHTRSVADLLEVLDVLVADDPGTRGDFWRTQPWVTLPAASSIRPASYPALAEGVTDARQQPLAGRRFGVPRRYIGRDTEAVTPIETRASVLALWEAARHDLEALGAEVVEVDFPAVENYEADRPGRHTMASRGSVPADFAERELWELSIWAWNDFLDAQSAANDDPALRSLAAVDGALIFPRPTGQLPDRWGDLDYDLAEYAERARRDGVPSLTEIPSIPEGLRGLEETRRVDLEQWMDELDLDALVFPAAADVGPADADTNEASAALAWRDGVWVSNGNLVPRHLGIPTVTVPMGLMTDTRMPVGLTLAGRAYSDSTLLRLAAAFEAQRPRRVPPPRTPPLPAPAAPIGAPVSMSSAGGPEPRLVLTAECRAGAGGGGSDVVVVEGECDEGAAVSVSLNGVPLEVERAGIHFSASGEVPAAEHARRVSEWRDPFGSLVVATARTAAGTVGALAVTGGIA</sequence>
<dbReference type="NCBIfam" id="NF005127">
    <property type="entry name" value="PRK06565.1"/>
    <property type="match status" value="1"/>
</dbReference>
<dbReference type="GO" id="GO:0004040">
    <property type="term" value="F:amidase activity"/>
    <property type="evidence" value="ECO:0007669"/>
    <property type="project" value="UniProtKB-EC"/>
</dbReference>
<dbReference type="Gene3D" id="3.90.1300.10">
    <property type="entry name" value="Amidase signature (AS) domain"/>
    <property type="match status" value="1"/>
</dbReference>